<dbReference type="InterPro" id="IPR035906">
    <property type="entry name" value="MetI-like_sf"/>
</dbReference>
<comment type="subcellular location">
    <subcellularLocation>
        <location evidence="6">Cell membrane</location>
        <topology evidence="6">Multi-pass membrane protein</topology>
    </subcellularLocation>
    <subcellularLocation>
        <location evidence="1">Membrane</location>
        <topology evidence="1">Multi-pass membrane protein</topology>
    </subcellularLocation>
</comment>
<dbReference type="GO" id="GO:0005886">
    <property type="term" value="C:plasma membrane"/>
    <property type="evidence" value="ECO:0007669"/>
    <property type="project" value="UniProtKB-SubCell"/>
</dbReference>
<organism evidence="8 9">
    <name type="scientific">Subtercola boreus</name>
    <dbReference type="NCBI Taxonomy" id="120213"/>
    <lineage>
        <taxon>Bacteria</taxon>
        <taxon>Bacillati</taxon>
        <taxon>Actinomycetota</taxon>
        <taxon>Actinomycetes</taxon>
        <taxon>Micrococcales</taxon>
        <taxon>Microbacteriaceae</taxon>
        <taxon>Subtercola</taxon>
    </lineage>
</organism>
<keyword evidence="5 6" id="KW-0472">Membrane</keyword>
<dbReference type="RefSeq" id="WP_116412448.1">
    <property type="nucleotide sequence ID" value="NZ_NBXB01000039.1"/>
</dbReference>
<dbReference type="PROSITE" id="PS50928">
    <property type="entry name" value="ABC_TM1"/>
    <property type="match status" value="1"/>
</dbReference>
<comment type="similarity">
    <text evidence="6">Belongs to the binding-protein-dependent transport system permease family.</text>
</comment>
<dbReference type="Proteomes" id="UP000256541">
    <property type="component" value="Unassembled WGS sequence"/>
</dbReference>
<reference evidence="8 9" key="1">
    <citation type="submission" date="2017-04" db="EMBL/GenBank/DDBJ databases">
        <title>Comparative genome analysis of Subtercola boreus.</title>
        <authorList>
            <person name="Cho Y.-J."/>
            <person name="Cho A."/>
            <person name="Kim O.-S."/>
            <person name="Lee J.-I."/>
        </authorList>
    </citation>
    <scope>NUCLEOTIDE SEQUENCE [LARGE SCALE GENOMIC DNA]</scope>
    <source>
        <strain evidence="8 9">P27479</strain>
    </source>
</reference>
<feature type="transmembrane region" description="Helical" evidence="6">
    <location>
        <begin position="232"/>
        <end position="251"/>
    </location>
</feature>
<dbReference type="InterPro" id="IPR000515">
    <property type="entry name" value="MetI-like"/>
</dbReference>
<dbReference type="EMBL" id="NBXB01000039">
    <property type="protein sequence ID" value="RFA12864.1"/>
    <property type="molecule type" value="Genomic_DNA"/>
</dbReference>
<dbReference type="Pfam" id="PF00528">
    <property type="entry name" value="BPD_transp_1"/>
    <property type="match status" value="1"/>
</dbReference>
<dbReference type="SUPFAM" id="SSF161098">
    <property type="entry name" value="MetI-like"/>
    <property type="match status" value="1"/>
</dbReference>
<evidence type="ECO:0000256" key="2">
    <source>
        <dbReference type="ARBA" id="ARBA00022448"/>
    </source>
</evidence>
<dbReference type="PANTHER" id="PTHR30177">
    <property type="entry name" value="GLYCINE BETAINE/L-PROLINE TRANSPORT SYSTEM PERMEASE PROTEIN PROW"/>
    <property type="match status" value="1"/>
</dbReference>
<feature type="transmembrane region" description="Helical" evidence="6">
    <location>
        <begin position="31"/>
        <end position="48"/>
    </location>
</feature>
<sequence length="263" mass="28326">MTFEAVIERDVSVAPAELGVRRARFWTLRRIATPIVIVLVLLALFLWIQTLEIDSIMARTLNADYILLRTREHLELTFIASALVAVLAIPAGIVASRTTSRLLRGTILTIANIGQATPAIGFIILLAIIWQIGFQTALIALVAYSFLPVLRNTMVGLAQIDPSVTESARGMGMNPGQVLRRIELPLAVPVILAGLRTSLVFCVGVATVATFIDAGGLGDMIVNGLKLQRFPVLITGAVLVSCIALLIDWLASIAEDLLRPKGV</sequence>
<evidence type="ECO:0000256" key="6">
    <source>
        <dbReference type="RuleBase" id="RU363032"/>
    </source>
</evidence>
<dbReference type="OrthoDB" id="9801163at2"/>
<dbReference type="GO" id="GO:0055085">
    <property type="term" value="P:transmembrane transport"/>
    <property type="evidence" value="ECO:0007669"/>
    <property type="project" value="InterPro"/>
</dbReference>
<dbReference type="FunFam" id="1.10.3720.10:FF:000001">
    <property type="entry name" value="Glycine betaine ABC transporter, permease"/>
    <property type="match status" value="1"/>
</dbReference>
<evidence type="ECO:0000256" key="5">
    <source>
        <dbReference type="ARBA" id="ARBA00023136"/>
    </source>
</evidence>
<keyword evidence="4 6" id="KW-1133">Transmembrane helix</keyword>
<accession>A0A3E0VS69</accession>
<dbReference type="GO" id="GO:0031460">
    <property type="term" value="P:glycine betaine transport"/>
    <property type="evidence" value="ECO:0007669"/>
    <property type="project" value="TreeGrafter"/>
</dbReference>
<protein>
    <submittedName>
        <fullName evidence="8">ABC transporter permease</fullName>
    </submittedName>
</protein>
<comment type="caution">
    <text evidence="8">The sequence shown here is derived from an EMBL/GenBank/DDBJ whole genome shotgun (WGS) entry which is preliminary data.</text>
</comment>
<dbReference type="AlphaFoldDB" id="A0A3E0VS69"/>
<evidence type="ECO:0000256" key="4">
    <source>
        <dbReference type="ARBA" id="ARBA00022989"/>
    </source>
</evidence>
<feature type="transmembrane region" description="Helical" evidence="6">
    <location>
        <begin position="76"/>
        <end position="95"/>
    </location>
</feature>
<keyword evidence="2 6" id="KW-0813">Transport</keyword>
<feature type="transmembrane region" description="Helical" evidence="6">
    <location>
        <begin position="186"/>
        <end position="212"/>
    </location>
</feature>
<evidence type="ECO:0000256" key="1">
    <source>
        <dbReference type="ARBA" id="ARBA00004141"/>
    </source>
</evidence>
<gene>
    <name evidence="8" type="ORF">B7R22_14540</name>
</gene>
<evidence type="ECO:0000259" key="7">
    <source>
        <dbReference type="PROSITE" id="PS50928"/>
    </source>
</evidence>
<feature type="transmembrane region" description="Helical" evidence="6">
    <location>
        <begin position="107"/>
        <end position="126"/>
    </location>
</feature>
<dbReference type="PANTHER" id="PTHR30177:SF4">
    <property type="entry name" value="OSMOPROTECTANT IMPORT PERMEASE PROTEIN OSMW"/>
    <property type="match status" value="1"/>
</dbReference>
<dbReference type="CDD" id="cd06261">
    <property type="entry name" value="TM_PBP2"/>
    <property type="match status" value="1"/>
</dbReference>
<evidence type="ECO:0000313" key="8">
    <source>
        <dbReference type="EMBL" id="RFA12864.1"/>
    </source>
</evidence>
<evidence type="ECO:0000256" key="3">
    <source>
        <dbReference type="ARBA" id="ARBA00022692"/>
    </source>
</evidence>
<feature type="transmembrane region" description="Helical" evidence="6">
    <location>
        <begin position="132"/>
        <end position="150"/>
    </location>
</feature>
<keyword evidence="3 6" id="KW-0812">Transmembrane</keyword>
<name>A0A3E0VS69_9MICO</name>
<feature type="domain" description="ABC transmembrane type-1" evidence="7">
    <location>
        <begin position="70"/>
        <end position="251"/>
    </location>
</feature>
<dbReference type="Gene3D" id="1.10.3720.10">
    <property type="entry name" value="MetI-like"/>
    <property type="match status" value="1"/>
</dbReference>
<dbReference type="InterPro" id="IPR051204">
    <property type="entry name" value="ABC_transp_perm/SBD"/>
</dbReference>
<evidence type="ECO:0000313" key="9">
    <source>
        <dbReference type="Proteomes" id="UP000256541"/>
    </source>
</evidence>
<proteinExistence type="inferred from homology"/>